<evidence type="ECO:0000256" key="6">
    <source>
        <dbReference type="ARBA" id="ARBA00023024"/>
    </source>
</evidence>
<gene>
    <name evidence="11" type="ORF">M9458_023644</name>
</gene>
<dbReference type="GO" id="GO:0008843">
    <property type="term" value="F:endochitinase activity"/>
    <property type="evidence" value="ECO:0007669"/>
    <property type="project" value="UniProtKB-EC"/>
</dbReference>
<feature type="domain" description="Chitin-binding type-2" evidence="10">
    <location>
        <begin position="32"/>
        <end position="85"/>
    </location>
</feature>
<dbReference type="GO" id="GO:0008061">
    <property type="term" value="F:chitin binding"/>
    <property type="evidence" value="ECO:0007669"/>
    <property type="project" value="UniProtKB-KW"/>
</dbReference>
<dbReference type="Gene3D" id="3.20.20.80">
    <property type="entry name" value="Glycosidases"/>
    <property type="match status" value="1"/>
</dbReference>
<dbReference type="InterPro" id="IPR051940">
    <property type="entry name" value="Chitin_bind-dev_reg"/>
</dbReference>
<evidence type="ECO:0000256" key="3">
    <source>
        <dbReference type="ARBA" id="ARBA00022669"/>
    </source>
</evidence>
<evidence type="ECO:0000256" key="2">
    <source>
        <dbReference type="ARBA" id="ARBA00012729"/>
    </source>
</evidence>
<feature type="region of interest" description="Disordered" evidence="9">
    <location>
        <begin position="1"/>
        <end position="26"/>
    </location>
</feature>
<dbReference type="GO" id="GO:0006032">
    <property type="term" value="P:chitin catabolic process"/>
    <property type="evidence" value="ECO:0007669"/>
    <property type="project" value="UniProtKB-KW"/>
</dbReference>
<comment type="caution">
    <text evidence="11">The sequence shown here is derived from an EMBL/GenBank/DDBJ whole genome shotgun (WGS) entry which is preliminary data.</text>
</comment>
<keyword evidence="4" id="KW-0732">Signal</keyword>
<dbReference type="AlphaFoldDB" id="A0ABD0Q4M6"/>
<evidence type="ECO:0000259" key="10">
    <source>
        <dbReference type="PROSITE" id="PS50940"/>
    </source>
</evidence>
<dbReference type="InterPro" id="IPR036508">
    <property type="entry name" value="Chitin-bd_dom_sf"/>
</dbReference>
<organism evidence="11 12">
    <name type="scientific">Cirrhinus mrigala</name>
    <name type="common">Mrigala</name>
    <dbReference type="NCBI Taxonomy" id="683832"/>
    <lineage>
        <taxon>Eukaryota</taxon>
        <taxon>Metazoa</taxon>
        <taxon>Chordata</taxon>
        <taxon>Craniata</taxon>
        <taxon>Vertebrata</taxon>
        <taxon>Euteleostomi</taxon>
        <taxon>Actinopterygii</taxon>
        <taxon>Neopterygii</taxon>
        <taxon>Teleostei</taxon>
        <taxon>Ostariophysi</taxon>
        <taxon>Cypriniformes</taxon>
        <taxon>Cyprinidae</taxon>
        <taxon>Labeoninae</taxon>
        <taxon>Labeonini</taxon>
        <taxon>Cirrhinus</taxon>
    </lineage>
</organism>
<evidence type="ECO:0000256" key="4">
    <source>
        <dbReference type="ARBA" id="ARBA00022729"/>
    </source>
</evidence>
<dbReference type="Proteomes" id="UP001529510">
    <property type="component" value="Unassembled WGS sequence"/>
</dbReference>
<keyword evidence="7" id="KW-1015">Disulfide bond</keyword>
<dbReference type="PANTHER" id="PTHR23301">
    <property type="entry name" value="CHITIN BINDING PERITROPHIN-A"/>
    <property type="match status" value="1"/>
</dbReference>
<name>A0ABD0Q4M6_CIRMR</name>
<dbReference type="EC" id="3.2.1.14" evidence="2"/>
<evidence type="ECO:0000256" key="1">
    <source>
        <dbReference type="ARBA" id="ARBA00000822"/>
    </source>
</evidence>
<feature type="non-terminal residue" evidence="11">
    <location>
        <position position="1"/>
    </location>
</feature>
<keyword evidence="6" id="KW-0624">Polysaccharide degradation</keyword>
<reference evidence="11 12" key="1">
    <citation type="submission" date="2024-05" db="EMBL/GenBank/DDBJ databases">
        <title>Genome sequencing and assembly of Indian major carp, Cirrhinus mrigala (Hamilton, 1822).</title>
        <authorList>
            <person name="Mohindra V."/>
            <person name="Chowdhury L.M."/>
            <person name="Lal K."/>
            <person name="Jena J.K."/>
        </authorList>
    </citation>
    <scope>NUCLEOTIDE SEQUENCE [LARGE SCALE GENOMIC DNA]</scope>
    <source>
        <strain evidence="11">CM1030</strain>
        <tissue evidence="11">Blood</tissue>
    </source>
</reference>
<dbReference type="InterPro" id="IPR002557">
    <property type="entry name" value="Chitin-bd_dom"/>
</dbReference>
<dbReference type="SMART" id="SM00494">
    <property type="entry name" value="ChtBD2"/>
    <property type="match status" value="1"/>
</dbReference>
<comment type="catalytic activity">
    <reaction evidence="1">
        <text>Random endo-hydrolysis of N-acetyl-beta-D-glucosaminide (1-&gt;4)-beta-linkages in chitin and chitodextrins.</text>
        <dbReference type="EC" id="3.2.1.14"/>
    </reaction>
</comment>
<accession>A0ABD0Q4M6</accession>
<keyword evidence="3" id="KW-0147">Chitin-binding</keyword>
<proteinExistence type="predicted"/>
<evidence type="ECO:0000313" key="12">
    <source>
        <dbReference type="Proteomes" id="UP001529510"/>
    </source>
</evidence>
<evidence type="ECO:0000256" key="9">
    <source>
        <dbReference type="SAM" id="MobiDB-lite"/>
    </source>
</evidence>
<evidence type="ECO:0000256" key="5">
    <source>
        <dbReference type="ARBA" id="ARBA00022737"/>
    </source>
</evidence>
<evidence type="ECO:0000256" key="7">
    <source>
        <dbReference type="ARBA" id="ARBA00023157"/>
    </source>
</evidence>
<dbReference type="PROSITE" id="PS50940">
    <property type="entry name" value="CHIT_BIND_II"/>
    <property type="match status" value="1"/>
</dbReference>
<keyword evidence="5" id="KW-0677">Repeat</keyword>
<keyword evidence="12" id="KW-1185">Reference proteome</keyword>
<keyword evidence="8" id="KW-0325">Glycoprotein</keyword>
<evidence type="ECO:0000313" key="11">
    <source>
        <dbReference type="EMBL" id="KAL0181238.1"/>
    </source>
</evidence>
<dbReference type="Pfam" id="PF01607">
    <property type="entry name" value="CBM_14"/>
    <property type="match status" value="1"/>
</dbReference>
<protein>
    <recommendedName>
        <fullName evidence="2">chitinase</fullName>
        <ecNumber evidence="2">3.2.1.14</ecNumber>
    </recommendedName>
</protein>
<keyword evidence="6" id="KW-0119">Carbohydrate metabolism</keyword>
<evidence type="ECO:0000256" key="8">
    <source>
        <dbReference type="ARBA" id="ARBA00023180"/>
    </source>
</evidence>
<dbReference type="SUPFAM" id="SSF57625">
    <property type="entry name" value="Invertebrate chitin-binding proteins"/>
    <property type="match status" value="1"/>
</dbReference>
<dbReference type="EMBL" id="JAMKFB020000011">
    <property type="protein sequence ID" value="KAL0181238.1"/>
    <property type="molecule type" value="Genomic_DNA"/>
</dbReference>
<sequence>LPPLPPTTTLKPGQTTTTTATTTTTTTHAPGSGFCNGKADGLYANPDNPSKYYNCAGGHTYEGSCATGTVFDDSCKCCNWPKRSH</sequence>
<dbReference type="PANTHER" id="PTHR23301:SF0">
    <property type="entry name" value="CHITIN-BINDING TYPE-2 DOMAIN-CONTAINING PROTEIN-RELATED"/>
    <property type="match status" value="1"/>
</dbReference>
<keyword evidence="6" id="KW-0146">Chitin degradation</keyword>
<feature type="compositionally biased region" description="Low complexity" evidence="9">
    <location>
        <begin position="7"/>
        <end position="26"/>
    </location>
</feature>